<dbReference type="Proteomes" id="UP000663760">
    <property type="component" value="Chromosome 4"/>
</dbReference>
<dbReference type="AlphaFoldDB" id="A0A7I8ILM5"/>
<sequence length="87" mass="9788">MGRTWDLSNSRGVSIGHLSQTGTVDEYREDFELLSGVLRNIPEDILEATFLKGLRKDIQAEVYALNPTGFEAIMAAAQHIERNLFLH</sequence>
<reference evidence="1" key="1">
    <citation type="submission" date="2019-12" db="EMBL/GenBank/DDBJ databases">
        <authorList>
            <person name="Scholz U."/>
            <person name="Mascher M."/>
            <person name="Fiebig A."/>
        </authorList>
    </citation>
    <scope>NUCLEOTIDE SEQUENCE</scope>
</reference>
<dbReference type="EMBL" id="LR743591">
    <property type="protein sequence ID" value="CAA2619110.1"/>
    <property type="molecule type" value="Genomic_DNA"/>
</dbReference>
<accession>A0A7I8ILM5</accession>
<evidence type="ECO:0000313" key="2">
    <source>
        <dbReference type="EMBL" id="CAA7395119.1"/>
    </source>
</evidence>
<protein>
    <submittedName>
        <fullName evidence="1">Uncharacterized protein</fullName>
    </submittedName>
</protein>
<gene>
    <name evidence="1" type="ORF">SI7747_04005277</name>
    <name evidence="2" type="ORF">SI8410_04005780</name>
</gene>
<dbReference type="OrthoDB" id="696502at2759"/>
<dbReference type="EMBL" id="LR746267">
    <property type="protein sequence ID" value="CAA7395119.1"/>
    <property type="molecule type" value="Genomic_DNA"/>
</dbReference>
<name>A0A7I8ILM5_SPIIN</name>
<evidence type="ECO:0000313" key="3">
    <source>
        <dbReference type="Proteomes" id="UP000663760"/>
    </source>
</evidence>
<keyword evidence="3" id="KW-1185">Reference proteome</keyword>
<proteinExistence type="predicted"/>
<evidence type="ECO:0000313" key="1">
    <source>
        <dbReference type="EMBL" id="CAA2619110.1"/>
    </source>
</evidence>
<organism evidence="1">
    <name type="scientific">Spirodela intermedia</name>
    <name type="common">Intermediate duckweed</name>
    <dbReference type="NCBI Taxonomy" id="51605"/>
    <lineage>
        <taxon>Eukaryota</taxon>
        <taxon>Viridiplantae</taxon>
        <taxon>Streptophyta</taxon>
        <taxon>Embryophyta</taxon>
        <taxon>Tracheophyta</taxon>
        <taxon>Spermatophyta</taxon>
        <taxon>Magnoliopsida</taxon>
        <taxon>Liliopsida</taxon>
        <taxon>Araceae</taxon>
        <taxon>Lemnoideae</taxon>
        <taxon>Spirodela</taxon>
    </lineage>
</organism>